<name>A0ABS8IGM1_9NOSO</name>
<feature type="domain" description="HTH cro/C1-type" evidence="1">
    <location>
        <begin position="17"/>
        <end position="72"/>
    </location>
</feature>
<dbReference type="InterPro" id="IPR024064">
    <property type="entry name" value="FdhE-like_sf"/>
</dbReference>
<protein>
    <submittedName>
        <fullName evidence="2">Zinc ribbon domain-containing protein</fullName>
    </submittedName>
</protein>
<keyword evidence="3" id="KW-1185">Reference proteome</keyword>
<dbReference type="InterPro" id="IPR001387">
    <property type="entry name" value="Cro/C1-type_HTH"/>
</dbReference>
<dbReference type="Pfam" id="PF12773">
    <property type="entry name" value="DZR"/>
    <property type="match status" value="1"/>
</dbReference>
<dbReference type="RefSeq" id="WP_229488986.1">
    <property type="nucleotide sequence ID" value="NZ_JAIVFQ010000075.1"/>
</dbReference>
<proteinExistence type="predicted"/>
<organism evidence="2 3">
    <name type="scientific">Nostoc favosum CHAB5714</name>
    <dbReference type="NCBI Taxonomy" id="2780399"/>
    <lineage>
        <taxon>Bacteria</taxon>
        <taxon>Bacillati</taxon>
        <taxon>Cyanobacteriota</taxon>
        <taxon>Cyanophyceae</taxon>
        <taxon>Nostocales</taxon>
        <taxon>Nostocaceae</taxon>
        <taxon>Nostoc</taxon>
        <taxon>Nostoc favosum</taxon>
    </lineage>
</organism>
<dbReference type="PROSITE" id="PS50943">
    <property type="entry name" value="HTH_CROC1"/>
    <property type="match status" value="1"/>
</dbReference>
<dbReference type="CDD" id="cd00093">
    <property type="entry name" value="HTH_XRE"/>
    <property type="match status" value="1"/>
</dbReference>
<dbReference type="Gene3D" id="1.10.260.40">
    <property type="entry name" value="lambda repressor-like DNA-binding domains"/>
    <property type="match status" value="1"/>
</dbReference>
<gene>
    <name evidence="2" type="ORF">LC586_30390</name>
</gene>
<sequence>MDTLKTPMPQEPIGDYIKRLRVELKMSQNQLAHQAGIHLHTYGKIERGITTRLNHKTRRGLARALSIPIEYLEEICSDEEIQQPFTSIKFCPQCWTPGTPTEPIWNDIRSLYCFMCGFELVAHCLKCGKSVTTFKHSYCPYCGFYYKNTIVEIGSNKELAKRKNSRTKKK</sequence>
<dbReference type="InterPro" id="IPR010982">
    <property type="entry name" value="Lambda_DNA-bd_dom_sf"/>
</dbReference>
<dbReference type="SUPFAM" id="SSF47413">
    <property type="entry name" value="lambda repressor-like DNA-binding domains"/>
    <property type="match status" value="1"/>
</dbReference>
<reference evidence="2 3" key="1">
    <citation type="journal article" date="2021" name="Microorganisms">
        <title>Genome Evolution of Filamentous Cyanobacterium Nostoc Species: From Facultative Symbiosis to Free Living.</title>
        <authorList>
            <person name="Huo D."/>
            <person name="Li H."/>
            <person name="Cai F."/>
            <person name="Guo X."/>
            <person name="Qiao Z."/>
            <person name="Wang W."/>
            <person name="Yu G."/>
            <person name="Li R."/>
        </authorList>
    </citation>
    <scope>NUCLEOTIDE SEQUENCE [LARGE SCALE GENOMIC DNA]</scope>
    <source>
        <strain evidence="2 3">CHAB 5714</strain>
    </source>
</reference>
<evidence type="ECO:0000259" key="1">
    <source>
        <dbReference type="PROSITE" id="PS50943"/>
    </source>
</evidence>
<dbReference type="SUPFAM" id="SSF144020">
    <property type="entry name" value="FdhE-like"/>
    <property type="match status" value="1"/>
</dbReference>
<comment type="caution">
    <text evidence="2">The sequence shown here is derived from an EMBL/GenBank/DDBJ whole genome shotgun (WGS) entry which is preliminary data.</text>
</comment>
<evidence type="ECO:0000313" key="2">
    <source>
        <dbReference type="EMBL" id="MCC5603383.1"/>
    </source>
</evidence>
<evidence type="ECO:0000313" key="3">
    <source>
        <dbReference type="Proteomes" id="UP001199525"/>
    </source>
</evidence>
<accession>A0ABS8IGM1</accession>
<dbReference type="Proteomes" id="UP001199525">
    <property type="component" value="Unassembled WGS sequence"/>
</dbReference>
<dbReference type="EMBL" id="JAIVFQ010000075">
    <property type="protein sequence ID" value="MCC5603383.1"/>
    <property type="molecule type" value="Genomic_DNA"/>
</dbReference>
<dbReference type="InterPro" id="IPR025874">
    <property type="entry name" value="DZR"/>
</dbReference>
<dbReference type="Pfam" id="PF01381">
    <property type="entry name" value="HTH_3"/>
    <property type="match status" value="1"/>
</dbReference>
<dbReference type="SMART" id="SM00530">
    <property type="entry name" value="HTH_XRE"/>
    <property type="match status" value="1"/>
</dbReference>